<protein>
    <submittedName>
        <fullName evidence="1">Uncharacterized protein</fullName>
    </submittedName>
</protein>
<dbReference type="EMBL" id="JACONT010000017">
    <property type="protein sequence ID" value="MBC3941888.1"/>
    <property type="molecule type" value="Genomic_DNA"/>
</dbReference>
<evidence type="ECO:0000313" key="2">
    <source>
        <dbReference type="Proteomes" id="UP000597613"/>
    </source>
</evidence>
<dbReference type="SUPFAM" id="SSF69118">
    <property type="entry name" value="AhpD-like"/>
    <property type="match status" value="1"/>
</dbReference>
<gene>
    <name evidence="1" type="ORF">H8S47_09365</name>
</gene>
<dbReference type="InterPro" id="IPR029032">
    <property type="entry name" value="AhpD-like"/>
</dbReference>
<organism evidence="1 2">
    <name type="scientific">Sphingomonas albertensis</name>
    <dbReference type="NCBI Taxonomy" id="2762591"/>
    <lineage>
        <taxon>Bacteria</taxon>
        <taxon>Pseudomonadati</taxon>
        <taxon>Pseudomonadota</taxon>
        <taxon>Alphaproteobacteria</taxon>
        <taxon>Sphingomonadales</taxon>
        <taxon>Sphingomonadaceae</taxon>
        <taxon>Sphingomonas</taxon>
    </lineage>
</organism>
<accession>A0ABR7AN63</accession>
<keyword evidence="2" id="KW-1185">Reference proteome</keyword>
<sequence>MGNVATTEPTLSSLEWQAVSVALSDASKCGCGATGKAGVAGRIFRALTGNKGPRPLADPKLEAVRDFVCETNRHRRIASDYVPALRAFGFNDRQVDALALLSA</sequence>
<proteinExistence type="predicted"/>
<comment type="caution">
    <text evidence="1">The sequence shown here is derived from an EMBL/GenBank/DDBJ whole genome shotgun (WGS) entry which is preliminary data.</text>
</comment>
<evidence type="ECO:0000313" key="1">
    <source>
        <dbReference type="EMBL" id="MBC3941888.1"/>
    </source>
</evidence>
<dbReference type="Proteomes" id="UP000597613">
    <property type="component" value="Unassembled WGS sequence"/>
</dbReference>
<name>A0ABR7AN63_9SPHN</name>
<reference evidence="1 2" key="1">
    <citation type="submission" date="2020-08" db="EMBL/GenBank/DDBJ databases">
        <title>Putative novel bacterial strains isolated from necrotic wheat leaf tissues caused by Xanthomonas translucens.</title>
        <authorList>
            <person name="Tambong J.T."/>
        </authorList>
    </citation>
    <scope>NUCLEOTIDE SEQUENCE [LARGE SCALE GENOMIC DNA]</scope>
    <source>
        <strain evidence="2">DOAB 1063</strain>
    </source>
</reference>